<proteinExistence type="predicted"/>
<protein>
    <submittedName>
        <fullName evidence="1">Uncharacterized protein</fullName>
    </submittedName>
</protein>
<dbReference type="Proteomes" id="UP001055072">
    <property type="component" value="Unassembled WGS sequence"/>
</dbReference>
<comment type="caution">
    <text evidence="1">The sequence shown here is derived from an EMBL/GenBank/DDBJ whole genome shotgun (WGS) entry which is preliminary data.</text>
</comment>
<dbReference type="EMBL" id="MU274928">
    <property type="protein sequence ID" value="KAI0085844.1"/>
    <property type="molecule type" value="Genomic_DNA"/>
</dbReference>
<name>A0ACB8TVF5_9APHY</name>
<reference evidence="1" key="1">
    <citation type="journal article" date="2021" name="Environ. Microbiol.">
        <title>Gene family expansions and transcriptome signatures uncover fungal adaptations to wood decay.</title>
        <authorList>
            <person name="Hage H."/>
            <person name="Miyauchi S."/>
            <person name="Viragh M."/>
            <person name="Drula E."/>
            <person name="Min B."/>
            <person name="Chaduli D."/>
            <person name="Navarro D."/>
            <person name="Favel A."/>
            <person name="Norest M."/>
            <person name="Lesage-Meessen L."/>
            <person name="Balint B."/>
            <person name="Merenyi Z."/>
            <person name="de Eugenio L."/>
            <person name="Morin E."/>
            <person name="Martinez A.T."/>
            <person name="Baldrian P."/>
            <person name="Stursova M."/>
            <person name="Martinez M.J."/>
            <person name="Novotny C."/>
            <person name="Magnuson J.K."/>
            <person name="Spatafora J.W."/>
            <person name="Maurice S."/>
            <person name="Pangilinan J."/>
            <person name="Andreopoulos W."/>
            <person name="LaButti K."/>
            <person name="Hundley H."/>
            <person name="Na H."/>
            <person name="Kuo A."/>
            <person name="Barry K."/>
            <person name="Lipzen A."/>
            <person name="Henrissat B."/>
            <person name="Riley R."/>
            <person name="Ahrendt S."/>
            <person name="Nagy L.G."/>
            <person name="Grigoriev I.V."/>
            <person name="Martin F."/>
            <person name="Rosso M.N."/>
        </authorList>
    </citation>
    <scope>NUCLEOTIDE SEQUENCE</scope>
    <source>
        <strain evidence="1">CBS 384.51</strain>
    </source>
</reference>
<accession>A0ACB8TVF5</accession>
<evidence type="ECO:0000313" key="2">
    <source>
        <dbReference type="Proteomes" id="UP001055072"/>
    </source>
</evidence>
<organism evidence="1 2">
    <name type="scientific">Irpex rosettiformis</name>
    <dbReference type="NCBI Taxonomy" id="378272"/>
    <lineage>
        <taxon>Eukaryota</taxon>
        <taxon>Fungi</taxon>
        <taxon>Dikarya</taxon>
        <taxon>Basidiomycota</taxon>
        <taxon>Agaricomycotina</taxon>
        <taxon>Agaricomycetes</taxon>
        <taxon>Polyporales</taxon>
        <taxon>Irpicaceae</taxon>
        <taxon>Irpex</taxon>
    </lineage>
</organism>
<sequence>MNEDVAYTRHQDLWFTDGSIVLEAETTRFRVHTSVLARKSQFFRDMFSLPQPPVASSSSSSGLKESTCSDESDRIVDGCPLVVLHDSAEDLANLLVAFYDGPTFGDNDREDFQVASGILRLATKYTVDSLREEAITHLSVAWPVTLKGWDAREEVASLYEVNTGLPHCSRYPSPIDVINLAQEVNAPTLLPSAFYDLSRYHFSQIFENPPEEPLRSIAGSNSMSLRDVQRLTLGKEASQQCVASLIHSMRSINHHTHSGSSTPSRGMINAHRRRVSCTSSMACRKEFSELVQLATQHYLFDREKGCADPLYVAEELGQLKSAEFSECEPCARALESWAARERVRIWKLVPSWFRLDSTNNN</sequence>
<keyword evidence="2" id="KW-1185">Reference proteome</keyword>
<gene>
    <name evidence="1" type="ORF">BDY19DRAFT_895972</name>
</gene>
<evidence type="ECO:0000313" key="1">
    <source>
        <dbReference type="EMBL" id="KAI0085844.1"/>
    </source>
</evidence>